<dbReference type="SUPFAM" id="SSF56645">
    <property type="entry name" value="Acyl-CoA dehydrogenase NM domain-like"/>
    <property type="match status" value="1"/>
</dbReference>
<dbReference type="PANTHER" id="PTHR10909">
    <property type="entry name" value="ELECTRON TRANSPORT OXIDOREDUCTASE"/>
    <property type="match status" value="1"/>
</dbReference>
<dbReference type="GO" id="GO:0005504">
    <property type="term" value="F:fatty acid binding"/>
    <property type="evidence" value="ECO:0007669"/>
    <property type="project" value="TreeGrafter"/>
</dbReference>
<organism evidence="1 2">
    <name type="scientific">Mycena rosella</name>
    <name type="common">Pink bonnet</name>
    <name type="synonym">Agaricus rosellus</name>
    <dbReference type="NCBI Taxonomy" id="1033263"/>
    <lineage>
        <taxon>Eukaryota</taxon>
        <taxon>Fungi</taxon>
        <taxon>Dikarya</taxon>
        <taxon>Basidiomycota</taxon>
        <taxon>Agaricomycotina</taxon>
        <taxon>Agaricomycetes</taxon>
        <taxon>Agaricomycetidae</taxon>
        <taxon>Agaricales</taxon>
        <taxon>Marasmiineae</taxon>
        <taxon>Mycenaceae</taxon>
        <taxon>Mycena</taxon>
    </lineage>
</organism>
<protein>
    <submittedName>
        <fullName evidence="1">Acyl-CoA dehydrogenase/oxidase</fullName>
    </submittedName>
</protein>
<evidence type="ECO:0000313" key="2">
    <source>
        <dbReference type="Proteomes" id="UP001221757"/>
    </source>
</evidence>
<dbReference type="PANTHER" id="PTHR10909:SF382">
    <property type="entry name" value="ACYL-COENZYME A OXIDASE"/>
    <property type="match status" value="1"/>
</dbReference>
<evidence type="ECO:0000313" key="1">
    <source>
        <dbReference type="EMBL" id="KAJ7693432.1"/>
    </source>
</evidence>
<dbReference type="InterPro" id="IPR009100">
    <property type="entry name" value="AcylCoA_DH/oxidase_NM_dom_sf"/>
</dbReference>
<proteinExistence type="predicted"/>
<dbReference type="GO" id="GO:0003997">
    <property type="term" value="F:acyl-CoA oxidase activity"/>
    <property type="evidence" value="ECO:0007669"/>
    <property type="project" value="InterPro"/>
</dbReference>
<dbReference type="GO" id="GO:0055088">
    <property type="term" value="P:lipid homeostasis"/>
    <property type="evidence" value="ECO:0007669"/>
    <property type="project" value="TreeGrafter"/>
</dbReference>
<dbReference type="AlphaFoldDB" id="A0AAD7DL74"/>
<dbReference type="Gene3D" id="2.40.110.10">
    <property type="entry name" value="Butyryl-CoA Dehydrogenase, subunit A, domain 2"/>
    <property type="match status" value="1"/>
</dbReference>
<dbReference type="GO" id="GO:0033540">
    <property type="term" value="P:fatty acid beta-oxidation using acyl-CoA oxidase"/>
    <property type="evidence" value="ECO:0007669"/>
    <property type="project" value="TreeGrafter"/>
</dbReference>
<dbReference type="InterPro" id="IPR012258">
    <property type="entry name" value="Acyl-CoA_oxidase"/>
</dbReference>
<sequence>MALQSTLARSPLFTRAVNDFTLTKDQRQEITHDRAKAIAKSFELSIDDVLTCSENFWNSTLHPINTVDGAAAALWTIHVNLACGTITQYAASRPELQDLCRQILAFEVSAHYMLTEVGHGLDSQNIETTAILLADGSFEIDTPNPRAAKYMPASIPAGGSPRVAVVMARLLVKGKNCGIRPFVVPLNDGKSMYAGVSCRVLPDRSGTRPVGHAITTFDHVKIPATSFVGDMDSTLSPRIQFLASIWRLGIGSATMAALAIPALRVATYIVATYAKRRTVMDSLGRVVPILSFRTTQVPILRALAQSAALEAMYKGIRPYFSSVDNSTLSPRVLEIRNGLATVFKTITLRHYRDSSISLTDRLGAQGLFIENQTVALEMEIRGMTIAEGDVTVICIRLASELLLGRYTLPAPQYPDSLLARHEQAVFAEMQDRLKRMNNQHRSEDFNRLLLPRSVALVVAIGQRMAYEAAVDARVDPALVTLYQACAVTEDLAWYVEAGLLSRADAIAAEDAALTDAFAKLDELLAQTDCAAYVHAPIISELSWDSYVGNLRLLGRARL</sequence>
<dbReference type="InterPro" id="IPR036250">
    <property type="entry name" value="AcylCo_DH-like_C"/>
</dbReference>
<dbReference type="GO" id="GO:0005777">
    <property type="term" value="C:peroxisome"/>
    <property type="evidence" value="ECO:0007669"/>
    <property type="project" value="InterPro"/>
</dbReference>
<dbReference type="EMBL" id="JARKIE010000046">
    <property type="protein sequence ID" value="KAJ7693432.1"/>
    <property type="molecule type" value="Genomic_DNA"/>
</dbReference>
<dbReference type="Gene3D" id="1.20.140.10">
    <property type="entry name" value="Butyryl-CoA Dehydrogenase, subunit A, domain 3"/>
    <property type="match status" value="1"/>
</dbReference>
<accession>A0AAD7DL74</accession>
<keyword evidence="2" id="KW-1185">Reference proteome</keyword>
<dbReference type="InterPro" id="IPR046373">
    <property type="entry name" value="Acyl-CoA_Oxase/DH_mid-dom_sf"/>
</dbReference>
<dbReference type="Proteomes" id="UP001221757">
    <property type="component" value="Unassembled WGS sequence"/>
</dbReference>
<comment type="caution">
    <text evidence="1">The sequence shown here is derived from an EMBL/GenBank/DDBJ whole genome shotgun (WGS) entry which is preliminary data.</text>
</comment>
<dbReference type="GO" id="GO:0071949">
    <property type="term" value="F:FAD binding"/>
    <property type="evidence" value="ECO:0007669"/>
    <property type="project" value="InterPro"/>
</dbReference>
<reference evidence="1" key="1">
    <citation type="submission" date="2023-03" db="EMBL/GenBank/DDBJ databases">
        <title>Massive genome expansion in bonnet fungi (Mycena s.s.) driven by repeated elements and novel gene families across ecological guilds.</title>
        <authorList>
            <consortium name="Lawrence Berkeley National Laboratory"/>
            <person name="Harder C.B."/>
            <person name="Miyauchi S."/>
            <person name="Viragh M."/>
            <person name="Kuo A."/>
            <person name="Thoen E."/>
            <person name="Andreopoulos B."/>
            <person name="Lu D."/>
            <person name="Skrede I."/>
            <person name="Drula E."/>
            <person name="Henrissat B."/>
            <person name="Morin E."/>
            <person name="Kohler A."/>
            <person name="Barry K."/>
            <person name="LaButti K."/>
            <person name="Morin E."/>
            <person name="Salamov A."/>
            <person name="Lipzen A."/>
            <person name="Mereny Z."/>
            <person name="Hegedus B."/>
            <person name="Baldrian P."/>
            <person name="Stursova M."/>
            <person name="Weitz H."/>
            <person name="Taylor A."/>
            <person name="Grigoriev I.V."/>
            <person name="Nagy L.G."/>
            <person name="Martin F."/>
            <person name="Kauserud H."/>
        </authorList>
    </citation>
    <scope>NUCLEOTIDE SEQUENCE</scope>
    <source>
        <strain evidence="1">CBHHK067</strain>
    </source>
</reference>
<dbReference type="SUPFAM" id="SSF47203">
    <property type="entry name" value="Acyl-CoA dehydrogenase C-terminal domain-like"/>
    <property type="match status" value="1"/>
</dbReference>
<name>A0AAD7DL74_MYCRO</name>
<gene>
    <name evidence="1" type="ORF">B0H17DRAFT_1159511</name>
</gene>